<sequence>MLLRSAGRRQHHTNRTLASSFEQLNLPWLAPAQVRWAASQSHRLARTPPLRRRAHAPRLQQYDAQTRQLATAPSQISLSADSQYPVPEYSTGFRDNADSNIPWGHASPPQPTLSTIQPYKSPIVLNTEAQTPPVSVKIRNGLQGTSAELLQHLYTCLRVGRLNRAELIIQRLSVQSLASAPELIHAHTAYLEEMLRTLASQANGSSEAVTTWEDMQRWFKTEVREKDVIPDAKMLVVMIRAAIQGLNDEERNSAIREYVAHAEALGEETLDDVLYSEDYDDDEFLIMGVASADLYQDETEVAEQAQESHEEGSHAQNILQGAPHYHARDDLMDTAELPEVRATQQAGTGLSNVKRAMQDFINMPPPSTHQPQDVQKNQAYERQRVMEETSVDIALEKWKEADDDLRRLGINTGLQSRPVKALMWQWYSKLLPLLEHEMREVKRSLNAQISASASARPKDEDRQHYGPFLELLSAEKIAANTILYVVTKMVRGKDHGTATYDVEMKLNSLTTGLGQLLERETIVEASIRKLKEEQREAKSAGVKAPNRRLTRRLLLKGKASSQAERRSVLGTAEAARMQWPLIPKLKLGAMLVEKLIESAQLPVTRNHPRTKEAITQMQPAFLHRIKYVSGKKIGIVVPNPDLVTKLESEPSGAVLAKRMPMVVEPKPWSAWSTGGYLHYPIDILRLKSGDKSCKDYFHAADRKRDLNQVYAGLTVLGKVPWKVHPGVLKAQIEAWNSGEEIANFAPLNPHLPRPEEPGADADPLAKRHWIQEIKGIENKRAGLHSKRCFQNFQLEIARAVANETLYFPHNMDFRGRAYPIPPYLNHMGADNVRGLLVFAEGKPLGKNGLRWLKIHLATVAGHDKASLAERIAFTDENIDNIRDSSRNPLGGSRWWLKSEDAWQTLAACHEITAALDSPDPTKFLSTVPIQQDGTCNGLQHYAALGGDSIGARQVNLEPGDRPADVYTAVMEAVASEVEKDAAAGNPVAQKLRGKLTRKCVKQPVMTNVYGVTFFGAKEQVAKQLETIFPDTNRYDEIRLNAMSLYVVTKIFRSLGEMFNGAQAIQHWLGTCADRIATCLTPEQIKKITDNDPVESEKHMTDKQITARAYHAERKVKLKAAAEAMGRVKRVPRQANSRASQNTVGGSNNSDKDMVDDVKPLFRSTVIWTTPLRLPVVQPYRKSTPKLVKTNFQTFNIQEPQVWDPVSKRKQLQAFPPNFIHSLDATHMLLSALKCDEEGMTFASVHDSFWTHACDVDRLSVLLRDAFVEMHSEDIIGRLKEEFQTRYQGGMYLVNVLAKSPVGLKIAQWRKANHAFGARKSAELKLEAERMRLLQSEDPEDRARGQSMVTPGSILESEGDTGTVLASSALSGQGLGDMPTSFSDEAAASHNPEALDATMDDDCEAPGTDADTIAESPEAATSRSEGTVPGSVLDTDVEVLANASSRLSHDAGDDMMTTLGQMKAQATKKKHPSFPRKTFVWMPMAFPDVPPKGEFDVRRLKASQYFFH</sequence>
<feature type="compositionally biased region" description="Polar residues" evidence="11">
    <location>
        <begin position="1133"/>
        <end position="1148"/>
    </location>
</feature>
<dbReference type="PROSITE" id="PS00489">
    <property type="entry name" value="RNA_POL_PHAGE_2"/>
    <property type="match status" value="1"/>
</dbReference>
<dbReference type="EC" id="2.7.7.6" evidence="3 10"/>
<dbReference type="Pfam" id="PF00940">
    <property type="entry name" value="RNA_pol"/>
    <property type="match status" value="1"/>
</dbReference>
<keyword evidence="4 10" id="KW-0240">DNA-directed RNA polymerase</keyword>
<dbReference type="Gene3D" id="1.10.150.20">
    <property type="entry name" value="5' to 3' exonuclease, C-terminal subdomain"/>
    <property type="match status" value="1"/>
</dbReference>
<keyword evidence="7" id="KW-0809">Transit peptide</keyword>
<dbReference type="GO" id="GO:0003899">
    <property type="term" value="F:DNA-directed RNA polymerase activity"/>
    <property type="evidence" value="ECO:0007669"/>
    <property type="project" value="UniProtKB-EC"/>
</dbReference>
<evidence type="ECO:0000259" key="12">
    <source>
        <dbReference type="SMART" id="SM01311"/>
    </source>
</evidence>
<evidence type="ECO:0000256" key="9">
    <source>
        <dbReference type="ARBA" id="ARBA00048552"/>
    </source>
</evidence>
<dbReference type="InterPro" id="IPR029262">
    <property type="entry name" value="RPOL_N"/>
</dbReference>
<evidence type="ECO:0000313" key="13">
    <source>
        <dbReference type="EMBL" id="KAK5117258.1"/>
    </source>
</evidence>
<evidence type="ECO:0000256" key="6">
    <source>
        <dbReference type="ARBA" id="ARBA00022695"/>
    </source>
</evidence>
<keyword evidence="8 10" id="KW-0804">Transcription</keyword>
<dbReference type="GO" id="GO:0001018">
    <property type="term" value="F:mitochondrial promoter sequence-specific DNA binding"/>
    <property type="evidence" value="ECO:0007669"/>
    <property type="project" value="TreeGrafter"/>
</dbReference>
<evidence type="ECO:0000313" key="14">
    <source>
        <dbReference type="Proteomes" id="UP001310890"/>
    </source>
</evidence>
<reference evidence="13" key="1">
    <citation type="submission" date="2023-08" db="EMBL/GenBank/DDBJ databases">
        <title>Black Yeasts Isolated from many extreme environments.</title>
        <authorList>
            <person name="Coleine C."/>
            <person name="Stajich J.E."/>
            <person name="Selbmann L."/>
        </authorList>
    </citation>
    <scope>NUCLEOTIDE SEQUENCE</scope>
    <source>
        <strain evidence="13">CCFEE 5401</strain>
    </source>
</reference>
<feature type="region of interest" description="Disordered" evidence="11">
    <location>
        <begin position="1395"/>
        <end position="1432"/>
    </location>
</feature>
<keyword evidence="6 10" id="KW-0548">Nucleotidyltransferase</keyword>
<dbReference type="Pfam" id="PF14700">
    <property type="entry name" value="RPOL_N"/>
    <property type="match status" value="1"/>
</dbReference>
<protein>
    <recommendedName>
        <fullName evidence="3 10">DNA-directed RNA polymerase</fullName>
        <ecNumber evidence="3 10">2.7.7.6</ecNumber>
    </recommendedName>
</protein>
<evidence type="ECO:0000256" key="7">
    <source>
        <dbReference type="ARBA" id="ARBA00022946"/>
    </source>
</evidence>
<evidence type="ECO:0000256" key="10">
    <source>
        <dbReference type="RuleBase" id="RU003805"/>
    </source>
</evidence>
<dbReference type="InterPro" id="IPR046950">
    <property type="entry name" value="DNA-dir_Rpol_C_phage-type"/>
</dbReference>
<dbReference type="InterPro" id="IPR043502">
    <property type="entry name" value="DNA/RNA_pol_sf"/>
</dbReference>
<dbReference type="Proteomes" id="UP001310890">
    <property type="component" value="Unassembled WGS sequence"/>
</dbReference>
<dbReference type="EMBL" id="JAVRRL010000005">
    <property type="protein sequence ID" value="KAK5117258.1"/>
    <property type="molecule type" value="Genomic_DNA"/>
</dbReference>
<dbReference type="Gene3D" id="1.10.1320.10">
    <property type="entry name" value="DNA-directed RNA polymerase, N-terminal domain"/>
    <property type="match status" value="1"/>
</dbReference>
<comment type="similarity">
    <text evidence="2 10">Belongs to the phage and mitochondrial RNA polymerase family.</text>
</comment>
<dbReference type="PANTHER" id="PTHR10102">
    <property type="entry name" value="DNA-DIRECTED RNA POLYMERASE, MITOCHONDRIAL"/>
    <property type="match status" value="1"/>
</dbReference>
<dbReference type="InterPro" id="IPR037159">
    <property type="entry name" value="RNA_POL_N_sf"/>
</dbReference>
<dbReference type="SMART" id="SM01311">
    <property type="entry name" value="RPOL_N"/>
    <property type="match status" value="1"/>
</dbReference>
<accession>A0AAN7THE3</accession>
<evidence type="ECO:0000256" key="8">
    <source>
        <dbReference type="ARBA" id="ARBA00023163"/>
    </source>
</evidence>
<comment type="function">
    <text evidence="1 10">DNA-dependent RNA polymerase catalyzes the transcription of DNA into RNA using the four ribonucleoside triphosphates as substrates.</text>
</comment>
<dbReference type="SUPFAM" id="SSF56672">
    <property type="entry name" value="DNA/RNA polymerases"/>
    <property type="match status" value="1"/>
</dbReference>
<evidence type="ECO:0000256" key="1">
    <source>
        <dbReference type="ARBA" id="ARBA00004026"/>
    </source>
</evidence>
<feature type="region of interest" description="Disordered" evidence="11">
    <location>
        <begin position="1126"/>
        <end position="1151"/>
    </location>
</feature>
<evidence type="ECO:0000256" key="2">
    <source>
        <dbReference type="ARBA" id="ARBA00009493"/>
    </source>
</evidence>
<organism evidence="13 14">
    <name type="scientific">Meristemomyces frigidus</name>
    <dbReference type="NCBI Taxonomy" id="1508187"/>
    <lineage>
        <taxon>Eukaryota</taxon>
        <taxon>Fungi</taxon>
        <taxon>Dikarya</taxon>
        <taxon>Ascomycota</taxon>
        <taxon>Pezizomycotina</taxon>
        <taxon>Dothideomycetes</taxon>
        <taxon>Dothideomycetidae</taxon>
        <taxon>Mycosphaerellales</taxon>
        <taxon>Teratosphaeriaceae</taxon>
        <taxon>Meristemomyces</taxon>
    </lineage>
</organism>
<comment type="caution">
    <text evidence="13">The sequence shown here is derived from an EMBL/GenBank/DDBJ whole genome shotgun (WGS) entry which is preliminary data.</text>
</comment>
<evidence type="ECO:0000256" key="4">
    <source>
        <dbReference type="ARBA" id="ARBA00022478"/>
    </source>
</evidence>
<dbReference type="PROSITE" id="PS00900">
    <property type="entry name" value="RNA_POL_PHAGE_1"/>
    <property type="match status" value="1"/>
</dbReference>
<feature type="region of interest" description="Disordered" evidence="11">
    <location>
        <begin position="1333"/>
        <end position="1358"/>
    </location>
</feature>
<dbReference type="InterPro" id="IPR002092">
    <property type="entry name" value="DNA-dir_Rpol_phage-type"/>
</dbReference>
<dbReference type="FunFam" id="1.10.287.280:FF:000001">
    <property type="entry name" value="DNA-directed RNA polymerase"/>
    <property type="match status" value="1"/>
</dbReference>
<comment type="catalytic activity">
    <reaction evidence="9 10">
        <text>RNA(n) + a ribonucleoside 5'-triphosphate = RNA(n+1) + diphosphate</text>
        <dbReference type="Rhea" id="RHEA:21248"/>
        <dbReference type="Rhea" id="RHEA-COMP:14527"/>
        <dbReference type="Rhea" id="RHEA-COMP:17342"/>
        <dbReference type="ChEBI" id="CHEBI:33019"/>
        <dbReference type="ChEBI" id="CHEBI:61557"/>
        <dbReference type="ChEBI" id="CHEBI:140395"/>
        <dbReference type="EC" id="2.7.7.6"/>
    </reaction>
</comment>
<dbReference type="GO" id="GO:0034245">
    <property type="term" value="C:mitochondrial DNA-directed RNA polymerase complex"/>
    <property type="evidence" value="ECO:0007669"/>
    <property type="project" value="TreeGrafter"/>
</dbReference>
<dbReference type="GO" id="GO:0006390">
    <property type="term" value="P:mitochondrial transcription"/>
    <property type="evidence" value="ECO:0007669"/>
    <property type="project" value="TreeGrafter"/>
</dbReference>
<name>A0AAN7THE3_9PEZI</name>
<dbReference type="PANTHER" id="PTHR10102:SF0">
    <property type="entry name" value="DNA-DIRECTED RNA POLYMERASE, MITOCHONDRIAL"/>
    <property type="match status" value="1"/>
</dbReference>
<proteinExistence type="inferred from homology"/>
<evidence type="ECO:0000256" key="11">
    <source>
        <dbReference type="SAM" id="MobiDB-lite"/>
    </source>
</evidence>
<keyword evidence="5 10" id="KW-0808">Transferase</keyword>
<feature type="domain" description="DNA-directed RNA polymerase N-terminal" evidence="12">
    <location>
        <begin position="381"/>
        <end position="718"/>
    </location>
</feature>
<gene>
    <name evidence="13" type="ORF">LTR62_005875</name>
</gene>
<evidence type="ECO:0000256" key="5">
    <source>
        <dbReference type="ARBA" id="ARBA00022679"/>
    </source>
</evidence>
<evidence type="ECO:0000256" key="3">
    <source>
        <dbReference type="ARBA" id="ARBA00012418"/>
    </source>
</evidence>
<dbReference type="Gene3D" id="1.10.287.280">
    <property type="match status" value="1"/>
</dbReference>